<dbReference type="EMBL" id="JAAGBB010000022">
    <property type="protein sequence ID" value="MBR0666312.1"/>
    <property type="molecule type" value="Genomic_DNA"/>
</dbReference>
<dbReference type="SUPFAM" id="SSF82657">
    <property type="entry name" value="BolA-like"/>
    <property type="match status" value="1"/>
</dbReference>
<evidence type="ECO:0000256" key="1">
    <source>
        <dbReference type="RuleBase" id="RU003860"/>
    </source>
</evidence>
<evidence type="ECO:0000313" key="3">
    <source>
        <dbReference type="Proteomes" id="UP001196870"/>
    </source>
</evidence>
<dbReference type="Pfam" id="PF01722">
    <property type="entry name" value="BolA"/>
    <property type="match status" value="1"/>
</dbReference>
<reference evidence="3" key="1">
    <citation type="journal article" date="2021" name="Syst. Appl. Microbiol.">
        <title>Roseomonas hellenica sp. nov., isolated from roots of wild-growing Alkanna tinctoria.</title>
        <authorList>
            <person name="Rat A."/>
            <person name="Naranjo H.D."/>
            <person name="Lebbe L."/>
            <person name="Cnockaert M."/>
            <person name="Krigas N."/>
            <person name="Grigoriadou K."/>
            <person name="Maloupa E."/>
            <person name="Willems A."/>
        </authorList>
    </citation>
    <scope>NUCLEOTIDE SEQUENCE [LARGE SCALE GENOMIC DNA]</scope>
    <source>
        <strain evidence="3">LMG 31523</strain>
    </source>
</reference>
<protein>
    <submittedName>
        <fullName evidence="2">BolA family transcriptional regulator</fullName>
    </submittedName>
</protein>
<dbReference type="Gene3D" id="3.30.300.90">
    <property type="entry name" value="BolA-like"/>
    <property type="match status" value="1"/>
</dbReference>
<keyword evidence="3" id="KW-1185">Reference proteome</keyword>
<gene>
    <name evidence="2" type="ORF">GXW71_18265</name>
</gene>
<dbReference type="PANTHER" id="PTHR46230:SF7">
    <property type="entry name" value="BOLA-LIKE PROTEIN 1"/>
    <property type="match status" value="1"/>
</dbReference>
<comment type="caution">
    <text evidence="2">The sequence shown here is derived from an EMBL/GenBank/DDBJ whole genome shotgun (WGS) entry which is preliminary data.</text>
</comment>
<evidence type="ECO:0000313" key="2">
    <source>
        <dbReference type="EMBL" id="MBR0666312.1"/>
    </source>
</evidence>
<dbReference type="InterPro" id="IPR036065">
    <property type="entry name" value="BolA-like_sf"/>
</dbReference>
<organism evidence="2 3">
    <name type="scientific">Plastoroseomonas hellenica</name>
    <dbReference type="NCBI Taxonomy" id="2687306"/>
    <lineage>
        <taxon>Bacteria</taxon>
        <taxon>Pseudomonadati</taxon>
        <taxon>Pseudomonadota</taxon>
        <taxon>Alphaproteobacteria</taxon>
        <taxon>Acetobacterales</taxon>
        <taxon>Acetobacteraceae</taxon>
        <taxon>Plastoroseomonas</taxon>
    </lineage>
</organism>
<dbReference type="Proteomes" id="UP001196870">
    <property type="component" value="Unassembled WGS sequence"/>
</dbReference>
<name>A0ABS5F189_9PROT</name>
<dbReference type="RefSeq" id="WP_211853987.1">
    <property type="nucleotide sequence ID" value="NZ_JAAGBB010000022.1"/>
</dbReference>
<dbReference type="PIRSF" id="PIRSF003113">
    <property type="entry name" value="BolA"/>
    <property type="match status" value="1"/>
</dbReference>
<comment type="similarity">
    <text evidence="1">Belongs to the BolA/IbaG family.</text>
</comment>
<dbReference type="InterPro" id="IPR002634">
    <property type="entry name" value="BolA"/>
</dbReference>
<dbReference type="PANTHER" id="PTHR46230">
    <property type="match status" value="1"/>
</dbReference>
<sequence>MSTRAERIEDALRAAYPGAAIRVVDDSDRHAGHAGARPGGETHYNVLVVAEGFAGLTRVARSRAVHALLATEFAGGLHALSLTLRTPEETARAG</sequence>
<accession>A0ABS5F189</accession>
<proteinExistence type="inferred from homology"/>